<name>A0A9Q3H1P2_9BASI</name>
<gene>
    <name evidence="2" type="ORF">O181_027691</name>
</gene>
<reference evidence="2" key="1">
    <citation type="submission" date="2021-03" db="EMBL/GenBank/DDBJ databases">
        <title>Draft genome sequence of rust myrtle Austropuccinia psidii MF-1, a brazilian biotype.</title>
        <authorList>
            <person name="Quecine M.C."/>
            <person name="Pachon D.M.R."/>
            <person name="Bonatelli M.L."/>
            <person name="Correr F.H."/>
            <person name="Franceschini L.M."/>
            <person name="Leite T.F."/>
            <person name="Margarido G.R.A."/>
            <person name="Almeida C.A."/>
            <person name="Ferrarezi J.A."/>
            <person name="Labate C.A."/>
        </authorList>
    </citation>
    <scope>NUCLEOTIDE SEQUENCE</scope>
    <source>
        <strain evidence="2">MF-1</strain>
    </source>
</reference>
<dbReference type="Proteomes" id="UP000765509">
    <property type="component" value="Unassembled WGS sequence"/>
</dbReference>
<dbReference type="InterPro" id="IPR041588">
    <property type="entry name" value="Integrase_H2C2"/>
</dbReference>
<evidence type="ECO:0000313" key="2">
    <source>
        <dbReference type="EMBL" id="MBW0487976.1"/>
    </source>
</evidence>
<feature type="domain" description="Integrase zinc-binding" evidence="1">
    <location>
        <begin position="139"/>
        <end position="193"/>
    </location>
</feature>
<comment type="caution">
    <text evidence="2">The sequence shown here is derived from an EMBL/GenBank/DDBJ whole genome shotgun (WGS) entry which is preliminary data.</text>
</comment>
<dbReference type="OrthoDB" id="2273864at2759"/>
<proteinExistence type="predicted"/>
<evidence type="ECO:0000313" key="3">
    <source>
        <dbReference type="Proteomes" id="UP000765509"/>
    </source>
</evidence>
<evidence type="ECO:0000259" key="1">
    <source>
        <dbReference type="Pfam" id="PF17921"/>
    </source>
</evidence>
<dbReference type="Pfam" id="PF17921">
    <property type="entry name" value="Integrase_H2C2"/>
    <property type="match status" value="1"/>
</dbReference>
<sequence length="211" mass="24253">MLRWNIAIQEYIGNMTIVNKAGNIYKNAVGLSGWELPNIPENPSYVPASAEPQIPIEGINITDVGTELFEENRESYKQDKNCHILTSLIEKDCKDACLANSLDDIWEASYDHGRLHLYDGILYHRSKWACVMVLCSIMLINTILIECHEKIYSGHMSEDRKTERIKTCTWCSSWRKDIIEYLNSCERCQKANKATGKIFGLMCQAEYMMKV</sequence>
<keyword evidence="3" id="KW-1185">Reference proteome</keyword>
<dbReference type="EMBL" id="AVOT02009383">
    <property type="protein sequence ID" value="MBW0487976.1"/>
    <property type="molecule type" value="Genomic_DNA"/>
</dbReference>
<organism evidence="2 3">
    <name type="scientific">Austropuccinia psidii MF-1</name>
    <dbReference type="NCBI Taxonomy" id="1389203"/>
    <lineage>
        <taxon>Eukaryota</taxon>
        <taxon>Fungi</taxon>
        <taxon>Dikarya</taxon>
        <taxon>Basidiomycota</taxon>
        <taxon>Pucciniomycotina</taxon>
        <taxon>Pucciniomycetes</taxon>
        <taxon>Pucciniales</taxon>
        <taxon>Sphaerophragmiaceae</taxon>
        <taxon>Austropuccinia</taxon>
    </lineage>
</organism>
<dbReference type="Gene3D" id="1.10.340.70">
    <property type="match status" value="1"/>
</dbReference>
<dbReference type="AlphaFoldDB" id="A0A9Q3H1P2"/>
<protein>
    <recommendedName>
        <fullName evidence="1">Integrase zinc-binding domain-containing protein</fullName>
    </recommendedName>
</protein>
<accession>A0A9Q3H1P2</accession>